<keyword evidence="5 13" id="KW-0349">Heme</keyword>
<organism evidence="16">
    <name type="scientific">Phanerodontia chrysosporium</name>
    <name type="common">White-rot fungus</name>
    <name type="synonym">Sporotrichum pruinosum</name>
    <dbReference type="NCBI Taxonomy" id="2822231"/>
    <lineage>
        <taxon>Eukaryota</taxon>
        <taxon>Fungi</taxon>
        <taxon>Dikarya</taxon>
        <taxon>Basidiomycota</taxon>
        <taxon>Agaricomycotina</taxon>
        <taxon>Agaricomycetes</taxon>
        <taxon>Polyporales</taxon>
        <taxon>Phanerochaetaceae</taxon>
        <taxon>Phanerodontia</taxon>
    </lineage>
</organism>
<keyword evidence="8" id="KW-1133">Transmembrane helix</keyword>
<comment type="pathway">
    <text evidence="3">Secondary metabolite biosynthesis.</text>
</comment>
<evidence type="ECO:0000256" key="14">
    <source>
        <dbReference type="RuleBase" id="RU000461"/>
    </source>
</evidence>
<evidence type="ECO:0000256" key="12">
    <source>
        <dbReference type="ARBA" id="ARBA00023136"/>
    </source>
</evidence>
<dbReference type="InterPro" id="IPR050364">
    <property type="entry name" value="Cytochrome_P450_fung"/>
</dbReference>
<dbReference type="PROSITE" id="PS00086">
    <property type="entry name" value="CYTOCHROME_P450"/>
    <property type="match status" value="1"/>
</dbReference>
<dbReference type="Gene3D" id="1.10.630.10">
    <property type="entry name" value="Cytochrome P450"/>
    <property type="match status" value="2"/>
</dbReference>
<dbReference type="SMR" id="G5EJX2"/>
<evidence type="ECO:0000256" key="4">
    <source>
        <dbReference type="ARBA" id="ARBA00010617"/>
    </source>
</evidence>
<feature type="region of interest" description="Disordered" evidence="15">
    <location>
        <begin position="164"/>
        <end position="186"/>
    </location>
</feature>
<comment type="cofactor">
    <cofactor evidence="1 13">
        <name>heme</name>
        <dbReference type="ChEBI" id="CHEBI:30413"/>
    </cofactor>
</comment>
<proteinExistence type="evidence at transcript level"/>
<dbReference type="EMBL" id="AB597897">
    <property type="protein sequence ID" value="BAL05184.1"/>
    <property type="molecule type" value="mRNA"/>
</dbReference>
<keyword evidence="10 13" id="KW-0408">Iron</keyword>
<evidence type="ECO:0000256" key="8">
    <source>
        <dbReference type="ARBA" id="ARBA00022989"/>
    </source>
</evidence>
<evidence type="ECO:0000256" key="2">
    <source>
        <dbReference type="ARBA" id="ARBA00004167"/>
    </source>
</evidence>
<dbReference type="PANTHER" id="PTHR46300:SF7">
    <property type="entry name" value="P450, PUTATIVE (EUROFUNG)-RELATED"/>
    <property type="match status" value="1"/>
</dbReference>
<dbReference type="Pfam" id="PF00067">
    <property type="entry name" value="p450"/>
    <property type="match status" value="1"/>
</dbReference>
<reference evidence="16" key="1">
    <citation type="submission" date="2010-10" db="EMBL/GenBank/DDBJ databases">
        <title>Phanerochaete chrysosporium cytochrome P450.</title>
        <authorList>
            <person name="Hirosue S."/>
            <person name="Hiratsuka N."/>
            <person name="Ichinose H."/>
            <person name="Wariishi H."/>
        </authorList>
    </citation>
    <scope>NUCLEOTIDE SEQUENCE</scope>
    <source>
        <strain evidence="16">ATCC 34541</strain>
    </source>
</reference>
<comment type="subcellular location">
    <subcellularLocation>
        <location evidence="2">Membrane</location>
        <topology evidence="2">Single-pass membrane protein</topology>
    </subcellularLocation>
</comment>
<dbReference type="GO" id="GO:0005506">
    <property type="term" value="F:iron ion binding"/>
    <property type="evidence" value="ECO:0007669"/>
    <property type="project" value="InterPro"/>
</dbReference>
<dbReference type="GO" id="GO:0016705">
    <property type="term" value="F:oxidoreductase activity, acting on paired donors, with incorporation or reduction of molecular oxygen"/>
    <property type="evidence" value="ECO:0007669"/>
    <property type="project" value="InterPro"/>
</dbReference>
<dbReference type="InterPro" id="IPR001128">
    <property type="entry name" value="Cyt_P450"/>
</dbReference>
<keyword evidence="9 14" id="KW-0560">Oxidoreductase</keyword>
<evidence type="ECO:0000256" key="13">
    <source>
        <dbReference type="PIRSR" id="PIRSR602401-1"/>
    </source>
</evidence>
<dbReference type="InterPro" id="IPR036396">
    <property type="entry name" value="Cyt_P450_sf"/>
</dbReference>
<dbReference type="GO" id="GO:0004497">
    <property type="term" value="F:monooxygenase activity"/>
    <property type="evidence" value="ECO:0007669"/>
    <property type="project" value="UniProtKB-KW"/>
</dbReference>
<dbReference type="AlphaFoldDB" id="G5EJX2"/>
<sequence>MSSLLRVADAVLLCAALAIIYRLCLRQAQPSRLPYPPGPPGYPLIGHLSGPEGPGGRSWVAFRDWGLQYGSDVIHLNMAGTHLIVLNTLRACSNLLEKRSTIYSDRPTAGITMLSELLELWSTALWTRMAGRSQVLRVAVQRPCGAKISPSALPGGVTLPTQSLHGSGGMGIPRPSHGGRADHVRRICDRRASKRRPLSERCRACGRMCTEDLGSCEVPTGLVPGCRIQAESSFVAQIDMYIRDAPYDVTKKRVADDAESVPDCVAKDLMEKMVNNAKDPEYMERVARSAVGSMYLAGADTTHSVLSACVLTLVLNPNFLPRAQASIDEVCQGRLPDFSDYEALPHVHAVVREAMRWNPVVALNLPHRCTTDDTYEGQLIPAGSIVIANIWAILHDPAVYPDPESCNPMRYLRCSPDGTVTLDPAVPNPADVAFGFGRRICPGRFMGYQTMWLALARMLAAFDI</sequence>
<keyword evidence="12" id="KW-0472">Membrane</keyword>
<gene>
    <name evidence="16" type="primary">PcCYP_119b5</name>
</gene>
<keyword evidence="7 13" id="KW-0479">Metal-binding</keyword>
<evidence type="ECO:0000256" key="3">
    <source>
        <dbReference type="ARBA" id="ARBA00005179"/>
    </source>
</evidence>
<feature type="binding site" description="axial binding residue" evidence="13">
    <location>
        <position position="441"/>
    </location>
    <ligand>
        <name>heme</name>
        <dbReference type="ChEBI" id="CHEBI:30413"/>
    </ligand>
    <ligandPart>
        <name>Fe</name>
        <dbReference type="ChEBI" id="CHEBI:18248"/>
    </ligandPart>
</feature>
<dbReference type="PRINTS" id="PR00385">
    <property type="entry name" value="P450"/>
</dbReference>
<evidence type="ECO:0000256" key="15">
    <source>
        <dbReference type="SAM" id="MobiDB-lite"/>
    </source>
</evidence>
<accession>G5EJX2</accession>
<dbReference type="VEuPathDB" id="FungiDB:AGR57_6080"/>
<evidence type="ECO:0000256" key="6">
    <source>
        <dbReference type="ARBA" id="ARBA00022692"/>
    </source>
</evidence>
<dbReference type="PANTHER" id="PTHR46300">
    <property type="entry name" value="P450, PUTATIVE (EUROFUNG)-RELATED-RELATED"/>
    <property type="match status" value="1"/>
</dbReference>
<dbReference type="PRINTS" id="PR00463">
    <property type="entry name" value="EP450I"/>
</dbReference>
<evidence type="ECO:0000256" key="7">
    <source>
        <dbReference type="ARBA" id="ARBA00022723"/>
    </source>
</evidence>
<evidence type="ECO:0000256" key="9">
    <source>
        <dbReference type="ARBA" id="ARBA00023002"/>
    </source>
</evidence>
<comment type="similarity">
    <text evidence="4 14">Belongs to the cytochrome P450 family.</text>
</comment>
<dbReference type="InterPro" id="IPR017972">
    <property type="entry name" value="Cyt_P450_CS"/>
</dbReference>
<dbReference type="GO" id="GO:0016020">
    <property type="term" value="C:membrane"/>
    <property type="evidence" value="ECO:0007669"/>
    <property type="project" value="UniProtKB-SubCell"/>
</dbReference>
<dbReference type="GO" id="GO:0020037">
    <property type="term" value="F:heme binding"/>
    <property type="evidence" value="ECO:0007669"/>
    <property type="project" value="InterPro"/>
</dbReference>
<evidence type="ECO:0000256" key="5">
    <source>
        <dbReference type="ARBA" id="ARBA00022617"/>
    </source>
</evidence>
<name>G5EJX2_PHACH</name>
<dbReference type="InterPro" id="IPR002401">
    <property type="entry name" value="Cyt_P450_E_grp-I"/>
</dbReference>
<dbReference type="SUPFAM" id="SSF48264">
    <property type="entry name" value="Cytochrome P450"/>
    <property type="match status" value="2"/>
</dbReference>
<evidence type="ECO:0000256" key="10">
    <source>
        <dbReference type="ARBA" id="ARBA00023004"/>
    </source>
</evidence>
<keyword evidence="11 14" id="KW-0503">Monooxygenase</keyword>
<evidence type="ECO:0000313" key="16">
    <source>
        <dbReference type="EMBL" id="BAL05184.1"/>
    </source>
</evidence>
<evidence type="ECO:0000256" key="1">
    <source>
        <dbReference type="ARBA" id="ARBA00001971"/>
    </source>
</evidence>
<evidence type="ECO:0000256" key="11">
    <source>
        <dbReference type="ARBA" id="ARBA00023033"/>
    </source>
</evidence>
<keyword evidence="6" id="KW-0812">Transmembrane</keyword>
<protein>
    <submittedName>
        <fullName evidence="16">Cytochrome P450</fullName>
    </submittedName>
</protein>